<dbReference type="InterPro" id="IPR036770">
    <property type="entry name" value="Ankyrin_rpt-contain_sf"/>
</dbReference>
<dbReference type="PROSITE" id="PS50088">
    <property type="entry name" value="ANK_REPEAT"/>
    <property type="match status" value="1"/>
</dbReference>
<dbReference type="Pfam" id="PF12796">
    <property type="entry name" value="Ank_2"/>
    <property type="match status" value="1"/>
</dbReference>
<name>A0A815SCH5_9BILA</name>
<reference evidence="2" key="1">
    <citation type="submission" date="2021-02" db="EMBL/GenBank/DDBJ databases">
        <authorList>
            <person name="Nowell W R."/>
        </authorList>
    </citation>
    <scope>NUCLEOTIDE SEQUENCE</scope>
</reference>
<evidence type="ECO:0008006" key="4">
    <source>
        <dbReference type="Google" id="ProtNLM"/>
    </source>
</evidence>
<dbReference type="Gene3D" id="1.25.40.20">
    <property type="entry name" value="Ankyrin repeat-containing domain"/>
    <property type="match status" value="1"/>
</dbReference>
<evidence type="ECO:0000313" key="2">
    <source>
        <dbReference type="EMBL" id="CAF1490151.1"/>
    </source>
</evidence>
<dbReference type="Proteomes" id="UP000663882">
    <property type="component" value="Unassembled WGS sequence"/>
</dbReference>
<sequence>MGNKQQKDNKELSELYKAADNGDLERVRRLLPLHPRDQIIKPLEPNGDTALHTACRQGFYQIAFLLRQEGMRSDTKDSSDKTAYEVAANDEIRALLRPGDYHDENVKRFHETGRLPLFDALHMFYVYSNEKDAEKNSQKNQGVVLSSDNAKQTRYMVRFNKSPAFIRNIAKKTIERQCIESLQSIINEVQKIRRNPEYDIYFNRFKTEKNPDHLLRLYTFNDLFKVIRENPDAYCALMSLHLERIAERAYKGKTYRGITMTKPDIARHYYAFKTKGCVMEMRNFSSTSKDRLVAQMFSGFGNELDPGLYSVLFTYEFLEPCPTALNLSRVNESLGPISNFGDEEEILILPYTLFRVVNVTEQTGAQPFTLHLQNVRARDASLLSFIRGDIGRHPDLTPYSIV</sequence>
<accession>A0A815SCH5</accession>
<dbReference type="EMBL" id="CAJNOO010009218">
    <property type="protein sequence ID" value="CAF1490151.1"/>
    <property type="molecule type" value="Genomic_DNA"/>
</dbReference>
<dbReference type="SUPFAM" id="SSF56399">
    <property type="entry name" value="ADP-ribosylation"/>
    <property type="match status" value="1"/>
</dbReference>
<proteinExistence type="predicted"/>
<dbReference type="PROSITE" id="PS50297">
    <property type="entry name" value="ANK_REP_REGION"/>
    <property type="match status" value="1"/>
</dbReference>
<comment type="caution">
    <text evidence="2">The sequence shown here is derived from an EMBL/GenBank/DDBJ whole genome shotgun (WGS) entry which is preliminary data.</text>
</comment>
<evidence type="ECO:0000313" key="3">
    <source>
        <dbReference type="Proteomes" id="UP000663882"/>
    </source>
</evidence>
<dbReference type="AlphaFoldDB" id="A0A815SCH5"/>
<dbReference type="InterPro" id="IPR002110">
    <property type="entry name" value="Ankyrin_rpt"/>
</dbReference>
<gene>
    <name evidence="2" type="ORF">RFH988_LOCUS38362</name>
</gene>
<evidence type="ECO:0000256" key="1">
    <source>
        <dbReference type="PROSITE-ProRule" id="PRU00023"/>
    </source>
</evidence>
<feature type="repeat" description="ANK" evidence="1">
    <location>
        <begin position="46"/>
        <end position="78"/>
    </location>
</feature>
<dbReference type="Gene3D" id="3.90.176.10">
    <property type="entry name" value="Toxin ADP-ribosyltransferase, Chain A, domain 1"/>
    <property type="match status" value="1"/>
</dbReference>
<protein>
    <recommendedName>
        <fullName evidence="4">NAD(+)--protein-arginine ADP-ribosyltransferase</fullName>
    </recommendedName>
</protein>
<dbReference type="OrthoDB" id="10043520at2759"/>
<keyword evidence="1" id="KW-0040">ANK repeat</keyword>
<organism evidence="2 3">
    <name type="scientific">Rotaria sordida</name>
    <dbReference type="NCBI Taxonomy" id="392033"/>
    <lineage>
        <taxon>Eukaryota</taxon>
        <taxon>Metazoa</taxon>
        <taxon>Spiralia</taxon>
        <taxon>Gnathifera</taxon>
        <taxon>Rotifera</taxon>
        <taxon>Eurotatoria</taxon>
        <taxon>Bdelloidea</taxon>
        <taxon>Philodinida</taxon>
        <taxon>Philodinidae</taxon>
        <taxon>Rotaria</taxon>
    </lineage>
</organism>
<dbReference type="SUPFAM" id="SSF48403">
    <property type="entry name" value="Ankyrin repeat"/>
    <property type="match status" value="1"/>
</dbReference>